<feature type="transmembrane region" description="Helical" evidence="2">
    <location>
        <begin position="929"/>
        <end position="950"/>
    </location>
</feature>
<dbReference type="Proteomes" id="UP001224674">
    <property type="component" value="Chromosome"/>
</dbReference>
<feature type="region of interest" description="Disordered" evidence="1">
    <location>
        <begin position="519"/>
        <end position="627"/>
    </location>
</feature>
<reference evidence="4 5" key="1">
    <citation type="submission" date="2023-03" db="EMBL/GenBank/DDBJ databases">
        <title>Complete genome sequences of several Auritidibacter ignavus strains isolated from ear infections.</title>
        <authorList>
            <person name="Baehr T."/>
            <person name="Baumhoegger A.M."/>
        </authorList>
    </citation>
    <scope>NUCLEOTIDE SEQUENCE [LARGE SCALE GENOMIC DNA]</scope>
    <source>
        <strain evidence="4 5">BABAE-6</strain>
    </source>
</reference>
<feature type="compositionally biased region" description="Low complexity" evidence="1">
    <location>
        <begin position="294"/>
        <end position="310"/>
    </location>
</feature>
<feature type="compositionally biased region" description="Low complexity" evidence="1">
    <location>
        <begin position="258"/>
        <end position="283"/>
    </location>
</feature>
<evidence type="ECO:0000256" key="3">
    <source>
        <dbReference type="SAM" id="SignalP"/>
    </source>
</evidence>
<keyword evidence="5" id="KW-1185">Reference proteome</keyword>
<dbReference type="InterPro" id="IPR022435">
    <property type="entry name" value="Surface-anchored_actinobac"/>
</dbReference>
<keyword evidence="3" id="KW-0732">Signal</keyword>
<keyword evidence="2" id="KW-0472">Membrane</keyword>
<dbReference type="NCBIfam" id="TIGR01167">
    <property type="entry name" value="LPXTG_anchor"/>
    <property type="match status" value="1"/>
</dbReference>
<proteinExistence type="predicted"/>
<keyword evidence="2" id="KW-1133">Transmembrane helix</keyword>
<dbReference type="NCBIfam" id="TIGR03769">
    <property type="entry name" value="P_ac_wall_RPT"/>
    <property type="match status" value="3"/>
</dbReference>
<feature type="chain" id="PRO_5042515331" evidence="3">
    <location>
        <begin position="45"/>
        <end position="968"/>
    </location>
</feature>
<feature type="compositionally biased region" description="Polar residues" evidence="1">
    <location>
        <begin position="891"/>
        <end position="906"/>
    </location>
</feature>
<dbReference type="AlphaFoldDB" id="A0AAJ6ANH1"/>
<organism evidence="4 5">
    <name type="scientific">Auritidibacter ignavus</name>
    <dbReference type="NCBI Taxonomy" id="678932"/>
    <lineage>
        <taxon>Bacteria</taxon>
        <taxon>Bacillati</taxon>
        <taxon>Actinomycetota</taxon>
        <taxon>Actinomycetes</taxon>
        <taxon>Micrococcales</taxon>
        <taxon>Micrococcaceae</taxon>
        <taxon>Auritidibacter</taxon>
    </lineage>
</organism>
<feature type="region of interest" description="Disordered" evidence="1">
    <location>
        <begin position="226"/>
        <end position="328"/>
    </location>
</feature>
<evidence type="ECO:0000256" key="1">
    <source>
        <dbReference type="SAM" id="MobiDB-lite"/>
    </source>
</evidence>
<name>A0AAJ6ANH1_9MICC</name>
<gene>
    <name evidence="4" type="ORF">QDX21_00220</name>
</gene>
<sequence length="968" mass="101499">MQNHSLQARPQAGRSHRALTTTAVVSVLGLLMALLGLTSLPVSAATATPSQPEETSRPVVLDKGHVDAFYLHAKDGKPTLSLKEDVTGHGVMHDPETVQLDVVEQAKMTLPAVPAVPEALHEAEVYYLPLNQNPQIVWPGWDNQGLRGTGYDQSDIEILDVSGPGEVYLWTQKGLGELDSLLTDDGYKLPGTIHQDYHAHVHANWAFTKAGYYDLTVRGVAINSETGERAPTEEKTYRFRVGDFQESTPEPIPDPENTPTVEPTTQAPTQPETPSQPTDSQTPGDDGTPGQDTSPSQQPSESQQPSPSASDKPKPSPSQGKPADDEICWDGLKLDHGHVDMFNLEMIDKKPTLTLKEDVTGSGVIHDPADVELNVKDKAQTTLPKSDGIPAELAGKSGYYLPLLQDDSLIWPGWDSQGLNGTDYSSVDFKIEQVTGPGEVYLWSSGGLGGVQSLLTGDSYKLPGTIHQDYLAHVHANWFFTKPGAYFLRVSAEAHNEKTGQSEKTNAATYLVTVGADLPEGYNKCPKHRDDKVGTTPDNKPADQGNDSSKKPGNGSGGGSGEDSGPAGGSDGDHGGSNGAGSDDAGDQDSSGTGADGAGTGTGGEASAGNGGGSGGAGAGSAQQQAPQCLPVDEWNRQYGQGREVVPPGSASGSQDGTAKDGATRAEQGEQATGLSAGEGHFDLGPVVEDGKFVAKMKDDRTAPPVWRNAEDLTFVLGDAALRSADSLPGDLEYVAESGKDVYMIQQVQEPGVPWVGWNTQHESVVNGPGSQGVTMSLENVEGPGELAVFLNGNFGQLVGEKVFDTVGGPKSYQIPANTHQHGNWVFTEPGTYKVSLKFEANGQSATGTYTFQVGAETARSASVATPKDENTDQDLAQGDQQDAEQKSDESSAPATSVAPNGQELTAGQGLTPEGTPCTLAKTGADEQVLSMVGIGAGVVALGTAALLYARRRATLNAVGTVDEHAQS</sequence>
<evidence type="ECO:0000256" key="2">
    <source>
        <dbReference type="SAM" id="Phobius"/>
    </source>
</evidence>
<feature type="compositionally biased region" description="Gly residues" evidence="1">
    <location>
        <begin position="594"/>
        <end position="619"/>
    </location>
</feature>
<feature type="signal peptide" evidence="3">
    <location>
        <begin position="1"/>
        <end position="44"/>
    </location>
</feature>
<feature type="compositionally biased region" description="Gly residues" evidence="1">
    <location>
        <begin position="554"/>
        <end position="579"/>
    </location>
</feature>
<evidence type="ECO:0000313" key="5">
    <source>
        <dbReference type="Proteomes" id="UP001224674"/>
    </source>
</evidence>
<dbReference type="InterPro" id="IPR022395">
    <property type="entry name" value="CHP03773_ABC_transptr-like"/>
</dbReference>
<dbReference type="EMBL" id="CP122566">
    <property type="protein sequence ID" value="WGH93281.1"/>
    <property type="molecule type" value="Genomic_DNA"/>
</dbReference>
<keyword evidence="2" id="KW-0812">Transmembrane</keyword>
<dbReference type="NCBIfam" id="NF038134">
    <property type="entry name" value="choice_anch_M"/>
    <property type="match status" value="3"/>
</dbReference>
<feature type="compositionally biased region" description="Basic and acidic residues" evidence="1">
    <location>
        <begin position="226"/>
        <end position="243"/>
    </location>
</feature>
<accession>A0AAJ6ANH1</accession>
<evidence type="ECO:0000313" key="4">
    <source>
        <dbReference type="EMBL" id="WGH93281.1"/>
    </source>
</evidence>
<dbReference type="RefSeq" id="WP_279674892.1">
    <property type="nucleotide sequence ID" value="NZ_CP122566.1"/>
</dbReference>
<feature type="region of interest" description="Disordered" evidence="1">
    <location>
        <begin position="641"/>
        <end position="683"/>
    </location>
</feature>
<protein>
    <submittedName>
        <fullName evidence="4">TIGR03773 family transporter-associated surface protein</fullName>
    </submittedName>
</protein>
<feature type="compositionally biased region" description="Low complexity" evidence="1">
    <location>
        <begin position="580"/>
        <end position="593"/>
    </location>
</feature>
<feature type="compositionally biased region" description="Basic and acidic residues" evidence="1">
    <location>
        <begin position="658"/>
        <end position="668"/>
    </location>
</feature>
<dbReference type="NCBIfam" id="TIGR03773">
    <property type="entry name" value="anch_rpt_wall"/>
    <property type="match status" value="1"/>
</dbReference>
<feature type="region of interest" description="Disordered" evidence="1">
    <location>
        <begin position="861"/>
        <end position="916"/>
    </location>
</feature>